<comment type="caution">
    <text evidence="3">The sequence shown here is derived from an EMBL/GenBank/DDBJ whole genome shotgun (WGS) entry which is preliminary data.</text>
</comment>
<dbReference type="PANTHER" id="PTHR33137:SF4">
    <property type="entry name" value="MEDIATOR OF RNA POLYMERASE II TRANSCRIPTION SUBUNIT 15A-RELATED"/>
    <property type="match status" value="1"/>
</dbReference>
<name>A0A819FJS1_9BILA</name>
<proteinExistence type="predicted"/>
<feature type="transmembrane region" description="Helical" evidence="2">
    <location>
        <begin position="12"/>
        <end position="34"/>
    </location>
</feature>
<reference evidence="3" key="1">
    <citation type="submission" date="2021-02" db="EMBL/GenBank/DDBJ databases">
        <authorList>
            <person name="Nowell W R."/>
        </authorList>
    </citation>
    <scope>NUCLEOTIDE SEQUENCE</scope>
</reference>
<gene>
    <name evidence="3" type="ORF">UXM345_LOCUS8633</name>
</gene>
<accession>A0A819FJS1</accession>
<evidence type="ECO:0000256" key="1">
    <source>
        <dbReference type="SAM" id="MobiDB-lite"/>
    </source>
</evidence>
<dbReference type="AlphaFoldDB" id="A0A819FJS1"/>
<dbReference type="PANTHER" id="PTHR33137">
    <property type="entry name" value="MEDIATOR OF RNA POLYMERASE II TRANSCRIPTION SUBUNIT 15A-RELATED"/>
    <property type="match status" value="1"/>
</dbReference>
<keyword evidence="2" id="KW-1133">Transmembrane helix</keyword>
<dbReference type="EMBL" id="CAJOBF010000759">
    <property type="protein sequence ID" value="CAF3865712.1"/>
    <property type="molecule type" value="Genomic_DNA"/>
</dbReference>
<dbReference type="GO" id="GO:0031490">
    <property type="term" value="F:chromatin DNA binding"/>
    <property type="evidence" value="ECO:0007669"/>
    <property type="project" value="InterPro"/>
</dbReference>
<protein>
    <submittedName>
        <fullName evidence="3">Uncharacterized protein</fullName>
    </submittedName>
</protein>
<feature type="compositionally biased region" description="Low complexity" evidence="1">
    <location>
        <begin position="331"/>
        <end position="366"/>
    </location>
</feature>
<dbReference type="Proteomes" id="UP000663842">
    <property type="component" value="Unassembled WGS sequence"/>
</dbReference>
<evidence type="ECO:0000313" key="3">
    <source>
        <dbReference type="EMBL" id="CAF3865712.1"/>
    </source>
</evidence>
<keyword evidence="2" id="KW-0812">Transmembrane</keyword>
<feature type="compositionally biased region" description="Basic residues" evidence="1">
    <location>
        <begin position="300"/>
        <end position="312"/>
    </location>
</feature>
<evidence type="ECO:0000256" key="2">
    <source>
        <dbReference type="SAM" id="Phobius"/>
    </source>
</evidence>
<keyword evidence="2" id="KW-0472">Membrane</keyword>
<feature type="region of interest" description="Disordered" evidence="1">
    <location>
        <begin position="286"/>
        <end position="374"/>
    </location>
</feature>
<dbReference type="GO" id="GO:0003713">
    <property type="term" value="F:transcription coactivator activity"/>
    <property type="evidence" value="ECO:0007669"/>
    <property type="project" value="InterPro"/>
</dbReference>
<organism evidence="3 4">
    <name type="scientific">Rotaria magnacalcarata</name>
    <dbReference type="NCBI Taxonomy" id="392030"/>
    <lineage>
        <taxon>Eukaryota</taxon>
        <taxon>Metazoa</taxon>
        <taxon>Spiralia</taxon>
        <taxon>Gnathifera</taxon>
        <taxon>Rotifera</taxon>
        <taxon>Eurotatoria</taxon>
        <taxon>Bdelloidea</taxon>
        <taxon>Philodinida</taxon>
        <taxon>Philodinidae</taxon>
        <taxon>Rotaria</taxon>
    </lineage>
</organism>
<evidence type="ECO:0000313" key="4">
    <source>
        <dbReference type="Proteomes" id="UP000663842"/>
    </source>
</evidence>
<feature type="compositionally biased region" description="Low complexity" evidence="1">
    <location>
        <begin position="290"/>
        <end position="299"/>
    </location>
</feature>
<feature type="transmembrane region" description="Helical" evidence="2">
    <location>
        <begin position="226"/>
        <end position="255"/>
    </location>
</feature>
<dbReference type="InterPro" id="IPR044661">
    <property type="entry name" value="MED15a/b/c-like"/>
</dbReference>
<sequence length="374" mass="43624">MVPWKSSDIFCFHYNEFLIPNAPSIFIGFFWAFLLRNTRKQQDMCSKDTMSDAIRQDVKQTAHDSPTVERNFSGVTLKRVPKANNGRLRSSSQPKAIEVHVDRFQNIRTNPDISFLRSLSSDNYNGSAWNGTGGYSNARIGVPYTTINKAGVHYSTSPSDSSNHQGSATIFRATRSPLKSDLWPTYVTWSPRSKFAYGDRYCTYGNSEKDSVKEDRRKKKRRRRVACIPAWLCCLCCLCCTILAAVIGLALYFALRKKCIRFKEYGITHKLTGQCNNVGRREELQRHRQLQQLRQQQRQPPRRQQQRQRRRPPLQPQPQRRQQRQRPPAPALQQQQQLQRQQQRPQRQQPQQQPHQQQQQQQQQLPVSNKLNKC</sequence>